<feature type="domain" description="UvrD-like helicase C-terminal" evidence="14">
    <location>
        <begin position="467"/>
        <end position="707"/>
    </location>
</feature>
<dbReference type="GO" id="GO:0003677">
    <property type="term" value="F:DNA binding"/>
    <property type="evidence" value="ECO:0007669"/>
    <property type="project" value="UniProtKB-KW"/>
</dbReference>
<evidence type="ECO:0000256" key="1">
    <source>
        <dbReference type="ARBA" id="ARBA00009922"/>
    </source>
</evidence>
<reference evidence="15 16" key="1">
    <citation type="submission" date="2015-09" db="EMBL/GenBank/DDBJ databases">
        <authorList>
            <consortium name="Pathogen Informatics"/>
        </authorList>
    </citation>
    <scope>NUCLEOTIDE SEQUENCE [LARGE SCALE GENOMIC DNA]</scope>
    <source>
        <strain evidence="15 16">2789STDY5834876</strain>
    </source>
</reference>
<keyword evidence="7" id="KW-0413">Isomerase</keyword>
<dbReference type="GO" id="GO:0016887">
    <property type="term" value="F:ATP hydrolysis activity"/>
    <property type="evidence" value="ECO:0007669"/>
    <property type="project" value="RHEA"/>
</dbReference>
<protein>
    <recommendedName>
        <fullName evidence="9">DNA 3'-5' helicase</fullName>
        <ecNumber evidence="9">5.6.2.4</ecNumber>
    </recommendedName>
</protein>
<keyword evidence="6" id="KW-0238">DNA-binding</keyword>
<evidence type="ECO:0000256" key="7">
    <source>
        <dbReference type="ARBA" id="ARBA00023235"/>
    </source>
</evidence>
<comment type="catalytic activity">
    <reaction evidence="10">
        <text>ATP + H2O = ADP + phosphate + H(+)</text>
        <dbReference type="Rhea" id="RHEA:13065"/>
        <dbReference type="ChEBI" id="CHEBI:15377"/>
        <dbReference type="ChEBI" id="CHEBI:15378"/>
        <dbReference type="ChEBI" id="CHEBI:30616"/>
        <dbReference type="ChEBI" id="CHEBI:43474"/>
        <dbReference type="ChEBI" id="CHEBI:456216"/>
        <dbReference type="EC" id="5.6.2.4"/>
    </reaction>
</comment>
<dbReference type="Gene3D" id="3.40.50.300">
    <property type="entry name" value="P-loop containing nucleotide triphosphate hydrolases"/>
    <property type="match status" value="3"/>
</dbReference>
<evidence type="ECO:0000256" key="4">
    <source>
        <dbReference type="ARBA" id="ARBA00022806"/>
    </source>
</evidence>
<sequence length="794" mass="88693">MSHRVEQLADREEGYVLTEAKGFESLVPLPEVIGASLGHSAASTKVQKEYRNMLRTLGPEFEILRTVPEEEVKKISGHLIAEGIRRLRDGKVERNPGFDGEYGTIQLFTQNEIDSLDGQMSFFDALCIQAAETVEKRINEEGNQADKPQMSGDGKEAAAKTGAENVVPESMADGEKTAGEAGSQNQSAGLNPEQEQAVRAVGSAIAVVAGPGTGKTKTLIARILHMLEVRKVKPSEITAVTFTNKAAGELMERIKKEIGRSRNLNKMQVGTFHAICLNFLKKQGIEFSLADDAASLEAAGRAVDETGLKMKPKELHRVVSLLKSGMSAVEMQTRLVQNGADEEAPDMPLNWQEGVDAYQRILQEQKLLDFDDLLLETLKRMEQGGAQDGWEKGFSYLLVDEFQDISPIQYRLIQAWSKGGRELFVIGDPDQSIYGFRGSDACCFEKLKEDDPDMQEIRLAWNYRCTPSVLHAAASVISHNPGPERRLMAYRQEEMPVRVVKAASEMAEAIFTAKEINRLTGGIGMLEAQEIGAGSGKERGFGDIAVLYRTHRQADLLEKCLRKEGIPYVTAGREAFLAEDEVRGSISFFKCLANPADEFSKKISLKLLWNMEMNVVAEGVFQAMAEKFRPLYAKSRPQKFLEKWIEEMQMQDSTAMKKLAEMTVFYKNMDEFMEALSMGVESDLKRCGDKRYTGEAVTLMTLHGAKGLEFPVTFIYGVRKGLIPFEKDDTVDTEEERRLFYVGMTRAKDELILTTSQEESEFLAELPEEEICRERADKRKNADSGKQMSLFDFL</sequence>
<evidence type="ECO:0000256" key="2">
    <source>
        <dbReference type="ARBA" id="ARBA00022741"/>
    </source>
</evidence>
<dbReference type="AlphaFoldDB" id="A0A174EWK3"/>
<dbReference type="GO" id="GO:0000725">
    <property type="term" value="P:recombinational repair"/>
    <property type="evidence" value="ECO:0007669"/>
    <property type="project" value="TreeGrafter"/>
</dbReference>
<evidence type="ECO:0000313" key="16">
    <source>
        <dbReference type="Proteomes" id="UP000095544"/>
    </source>
</evidence>
<dbReference type="PROSITE" id="PS51198">
    <property type="entry name" value="UVRD_HELICASE_ATP_BIND"/>
    <property type="match status" value="1"/>
</dbReference>
<comment type="catalytic activity">
    <reaction evidence="8">
        <text>Couples ATP hydrolysis with the unwinding of duplex DNA by translocating in the 3'-5' direction.</text>
        <dbReference type="EC" id="5.6.2.4"/>
    </reaction>
</comment>
<dbReference type="CDD" id="cd18807">
    <property type="entry name" value="SF1_C_UvrD"/>
    <property type="match status" value="1"/>
</dbReference>
<dbReference type="PANTHER" id="PTHR11070:SF2">
    <property type="entry name" value="ATP-DEPENDENT DNA HELICASE SRS2"/>
    <property type="match status" value="1"/>
</dbReference>
<dbReference type="EMBL" id="CYZU01000017">
    <property type="protein sequence ID" value="CUO41841.1"/>
    <property type="molecule type" value="Genomic_DNA"/>
</dbReference>
<evidence type="ECO:0000256" key="6">
    <source>
        <dbReference type="ARBA" id="ARBA00023125"/>
    </source>
</evidence>
<dbReference type="PROSITE" id="PS51217">
    <property type="entry name" value="UVRD_HELICASE_CTER"/>
    <property type="match status" value="1"/>
</dbReference>
<evidence type="ECO:0000256" key="12">
    <source>
        <dbReference type="SAM" id="MobiDB-lite"/>
    </source>
</evidence>
<dbReference type="Gene3D" id="1.10.486.10">
    <property type="entry name" value="PCRA, domain 4"/>
    <property type="match status" value="2"/>
</dbReference>
<keyword evidence="2 11" id="KW-0547">Nucleotide-binding</keyword>
<dbReference type="STRING" id="39482.ERS852491_02153"/>
<name>A0A174EWK3_9FIRM</name>
<dbReference type="InterPro" id="IPR027417">
    <property type="entry name" value="P-loop_NTPase"/>
</dbReference>
<dbReference type="InterPro" id="IPR014016">
    <property type="entry name" value="UvrD-like_ATP-bd"/>
</dbReference>
<keyword evidence="3 11" id="KW-0378">Hydrolase</keyword>
<evidence type="ECO:0000256" key="5">
    <source>
        <dbReference type="ARBA" id="ARBA00022840"/>
    </source>
</evidence>
<accession>A0A174EWK3</accession>
<feature type="region of interest" description="Disordered" evidence="12">
    <location>
        <begin position="141"/>
        <end position="168"/>
    </location>
</feature>
<dbReference type="Gene3D" id="1.10.10.160">
    <property type="match status" value="1"/>
</dbReference>
<feature type="binding site" evidence="11">
    <location>
        <begin position="209"/>
        <end position="216"/>
    </location>
    <ligand>
        <name>ATP</name>
        <dbReference type="ChEBI" id="CHEBI:30616"/>
    </ligand>
</feature>
<dbReference type="InterPro" id="IPR014017">
    <property type="entry name" value="DNA_helicase_UvrD-like_C"/>
</dbReference>
<comment type="similarity">
    <text evidence="1">Belongs to the helicase family. UvrD subfamily.</text>
</comment>
<dbReference type="InterPro" id="IPR013986">
    <property type="entry name" value="DExx_box_DNA_helicase_dom_sf"/>
</dbReference>
<dbReference type="PANTHER" id="PTHR11070">
    <property type="entry name" value="UVRD / RECB / PCRA DNA HELICASE FAMILY MEMBER"/>
    <property type="match status" value="1"/>
</dbReference>
<dbReference type="Pfam" id="PF00580">
    <property type="entry name" value="UvrD-helicase"/>
    <property type="match status" value="1"/>
</dbReference>
<dbReference type="EC" id="5.6.2.4" evidence="9"/>
<dbReference type="InterPro" id="IPR000212">
    <property type="entry name" value="DNA_helicase_UvrD/REP"/>
</dbReference>
<dbReference type="CDD" id="cd17932">
    <property type="entry name" value="DEXQc_UvrD"/>
    <property type="match status" value="1"/>
</dbReference>
<keyword evidence="5 11" id="KW-0067">ATP-binding</keyword>
<evidence type="ECO:0000256" key="3">
    <source>
        <dbReference type="ARBA" id="ARBA00022801"/>
    </source>
</evidence>
<dbReference type="SUPFAM" id="SSF52540">
    <property type="entry name" value="P-loop containing nucleoside triphosphate hydrolases"/>
    <property type="match status" value="1"/>
</dbReference>
<evidence type="ECO:0000313" key="15">
    <source>
        <dbReference type="EMBL" id="CUO41841.1"/>
    </source>
</evidence>
<feature type="domain" description="UvrD-like helicase ATP-binding" evidence="13">
    <location>
        <begin position="188"/>
        <end position="466"/>
    </location>
</feature>
<dbReference type="Pfam" id="PF13361">
    <property type="entry name" value="UvrD_C"/>
    <property type="match status" value="2"/>
</dbReference>
<dbReference type="GO" id="GO:0043138">
    <property type="term" value="F:3'-5' DNA helicase activity"/>
    <property type="evidence" value="ECO:0007669"/>
    <property type="project" value="UniProtKB-EC"/>
</dbReference>
<keyword evidence="4 11" id="KW-0347">Helicase</keyword>
<proteinExistence type="inferred from homology"/>
<dbReference type="Proteomes" id="UP000095544">
    <property type="component" value="Unassembled WGS sequence"/>
</dbReference>
<evidence type="ECO:0000256" key="11">
    <source>
        <dbReference type="PROSITE-ProRule" id="PRU00560"/>
    </source>
</evidence>
<evidence type="ECO:0000259" key="14">
    <source>
        <dbReference type="PROSITE" id="PS51217"/>
    </source>
</evidence>
<evidence type="ECO:0000256" key="10">
    <source>
        <dbReference type="ARBA" id="ARBA00048988"/>
    </source>
</evidence>
<gene>
    <name evidence="15" type="primary">pcrA_1</name>
    <name evidence="15" type="ORF">ERS852491_02153</name>
</gene>
<evidence type="ECO:0000256" key="8">
    <source>
        <dbReference type="ARBA" id="ARBA00034617"/>
    </source>
</evidence>
<organism evidence="15 16">
    <name type="scientific">Faecalicatena contorta</name>
    <dbReference type="NCBI Taxonomy" id="39482"/>
    <lineage>
        <taxon>Bacteria</taxon>
        <taxon>Bacillati</taxon>
        <taxon>Bacillota</taxon>
        <taxon>Clostridia</taxon>
        <taxon>Lachnospirales</taxon>
        <taxon>Lachnospiraceae</taxon>
        <taxon>Faecalicatena</taxon>
    </lineage>
</organism>
<evidence type="ECO:0000259" key="13">
    <source>
        <dbReference type="PROSITE" id="PS51198"/>
    </source>
</evidence>
<evidence type="ECO:0000256" key="9">
    <source>
        <dbReference type="ARBA" id="ARBA00034808"/>
    </source>
</evidence>
<dbReference type="GO" id="GO:0005524">
    <property type="term" value="F:ATP binding"/>
    <property type="evidence" value="ECO:0007669"/>
    <property type="project" value="UniProtKB-UniRule"/>
</dbReference>